<feature type="region of interest" description="Disordered" evidence="1">
    <location>
        <begin position="102"/>
        <end position="122"/>
    </location>
</feature>
<feature type="compositionally biased region" description="Basic and acidic residues" evidence="1">
    <location>
        <begin position="253"/>
        <end position="268"/>
    </location>
</feature>
<keyword evidence="3" id="KW-1185">Reference proteome</keyword>
<feature type="compositionally biased region" description="Basic and acidic residues" evidence="1">
    <location>
        <begin position="110"/>
        <end position="122"/>
    </location>
</feature>
<evidence type="ECO:0000256" key="1">
    <source>
        <dbReference type="SAM" id="MobiDB-lite"/>
    </source>
</evidence>
<accession>A0A6G1JMC8</accession>
<dbReference type="OrthoDB" id="3800749at2759"/>
<dbReference type="Proteomes" id="UP000799291">
    <property type="component" value="Unassembled WGS sequence"/>
</dbReference>
<evidence type="ECO:0008006" key="4">
    <source>
        <dbReference type="Google" id="ProtNLM"/>
    </source>
</evidence>
<reference evidence="2" key="1">
    <citation type="journal article" date="2020" name="Stud. Mycol.">
        <title>101 Dothideomycetes genomes: a test case for predicting lifestyles and emergence of pathogens.</title>
        <authorList>
            <person name="Haridas S."/>
            <person name="Albert R."/>
            <person name="Binder M."/>
            <person name="Bloem J."/>
            <person name="Labutti K."/>
            <person name="Salamov A."/>
            <person name="Andreopoulos B."/>
            <person name="Baker S."/>
            <person name="Barry K."/>
            <person name="Bills G."/>
            <person name="Bluhm B."/>
            <person name="Cannon C."/>
            <person name="Castanera R."/>
            <person name="Culley D."/>
            <person name="Daum C."/>
            <person name="Ezra D."/>
            <person name="Gonzalez J."/>
            <person name="Henrissat B."/>
            <person name="Kuo A."/>
            <person name="Liang C."/>
            <person name="Lipzen A."/>
            <person name="Lutzoni F."/>
            <person name="Magnuson J."/>
            <person name="Mondo S."/>
            <person name="Nolan M."/>
            <person name="Ohm R."/>
            <person name="Pangilinan J."/>
            <person name="Park H.-J."/>
            <person name="Ramirez L."/>
            <person name="Alfaro M."/>
            <person name="Sun H."/>
            <person name="Tritt A."/>
            <person name="Yoshinaga Y."/>
            <person name="Zwiers L.-H."/>
            <person name="Turgeon B."/>
            <person name="Goodwin S."/>
            <person name="Spatafora J."/>
            <person name="Crous P."/>
            <person name="Grigoriev I."/>
        </authorList>
    </citation>
    <scope>NUCLEOTIDE SEQUENCE</scope>
    <source>
        <strain evidence="2">CBS 122367</strain>
    </source>
</reference>
<dbReference type="EMBL" id="MU005569">
    <property type="protein sequence ID" value="KAF2691588.1"/>
    <property type="molecule type" value="Genomic_DNA"/>
</dbReference>
<organism evidence="2 3">
    <name type="scientific">Lentithecium fluviatile CBS 122367</name>
    <dbReference type="NCBI Taxonomy" id="1168545"/>
    <lineage>
        <taxon>Eukaryota</taxon>
        <taxon>Fungi</taxon>
        <taxon>Dikarya</taxon>
        <taxon>Ascomycota</taxon>
        <taxon>Pezizomycotina</taxon>
        <taxon>Dothideomycetes</taxon>
        <taxon>Pleosporomycetidae</taxon>
        <taxon>Pleosporales</taxon>
        <taxon>Massarineae</taxon>
        <taxon>Lentitheciaceae</taxon>
        <taxon>Lentithecium</taxon>
    </lineage>
</organism>
<evidence type="ECO:0000313" key="3">
    <source>
        <dbReference type="Proteomes" id="UP000799291"/>
    </source>
</evidence>
<sequence>MYQSITKWPGICGPEGSGTLVSPQSPSSSPLFSETDIRGCDEGILPDLKHFIANGVPAHPYPRLSNIPLPRELDFEKYRKSMWEREFTSMIKVHQALGCDTTNAPSTPKMSEKSQSHSEEQAPEHTFDKIVCLGLGSPSVIIPSSSSSSPDTMLGNVLHLLAFIAVRVFAVIGSENYPLKVILYDREYAPQDKDFHYNEGPHVSVKDLPGALETIDKDTLVFARSSPGFPVRQILADITASERLSPKGFNSESEARENDNERKSDPVNRHVAAMIKEYVEMGSF</sequence>
<name>A0A6G1JMC8_9PLEO</name>
<protein>
    <recommendedName>
        <fullName evidence="4">SRR1-like domain-containing protein</fullName>
    </recommendedName>
</protein>
<dbReference type="AlphaFoldDB" id="A0A6G1JMC8"/>
<feature type="region of interest" description="Disordered" evidence="1">
    <location>
        <begin position="246"/>
        <end position="268"/>
    </location>
</feature>
<gene>
    <name evidence="2" type="ORF">K458DRAFT_398034</name>
</gene>
<proteinExistence type="predicted"/>
<feature type="region of interest" description="Disordered" evidence="1">
    <location>
        <begin position="1"/>
        <end position="33"/>
    </location>
</feature>
<evidence type="ECO:0000313" key="2">
    <source>
        <dbReference type="EMBL" id="KAF2691588.1"/>
    </source>
</evidence>